<reference evidence="1" key="1">
    <citation type="submission" date="2023-11" db="EMBL/GenBank/DDBJ databases">
        <authorList>
            <person name="Poullet M."/>
        </authorList>
    </citation>
    <scope>NUCLEOTIDE SEQUENCE</scope>
    <source>
        <strain evidence="1">E1834</strain>
    </source>
</reference>
<keyword evidence="2" id="KW-1185">Reference proteome</keyword>
<evidence type="ECO:0000313" key="2">
    <source>
        <dbReference type="Proteomes" id="UP001497535"/>
    </source>
</evidence>
<gene>
    <name evidence="1" type="ORF">MENTE1834_LOCUS41908</name>
</gene>
<organism evidence="1 2">
    <name type="scientific">Meloidogyne enterolobii</name>
    <name type="common">Root-knot nematode worm</name>
    <name type="synonym">Meloidogyne mayaguensis</name>
    <dbReference type="NCBI Taxonomy" id="390850"/>
    <lineage>
        <taxon>Eukaryota</taxon>
        <taxon>Metazoa</taxon>
        <taxon>Ecdysozoa</taxon>
        <taxon>Nematoda</taxon>
        <taxon>Chromadorea</taxon>
        <taxon>Rhabditida</taxon>
        <taxon>Tylenchina</taxon>
        <taxon>Tylenchomorpha</taxon>
        <taxon>Tylenchoidea</taxon>
        <taxon>Meloidogynidae</taxon>
        <taxon>Meloidogyninae</taxon>
        <taxon>Meloidogyne</taxon>
    </lineage>
</organism>
<accession>A0ACB1AQE7</accession>
<comment type="caution">
    <text evidence="1">The sequence shown here is derived from an EMBL/GenBank/DDBJ whole genome shotgun (WGS) entry which is preliminary data.</text>
</comment>
<dbReference type="EMBL" id="CAVMJV010000106">
    <property type="protein sequence ID" value="CAK5099772.1"/>
    <property type="molecule type" value="Genomic_DNA"/>
</dbReference>
<evidence type="ECO:0000313" key="1">
    <source>
        <dbReference type="EMBL" id="CAK5099772.1"/>
    </source>
</evidence>
<name>A0ACB1AQE7_MELEN</name>
<proteinExistence type="predicted"/>
<protein>
    <submittedName>
        <fullName evidence="1">Uncharacterized protein</fullName>
    </submittedName>
</protein>
<sequence length="153" mass="17625">MDSHPSNAEEAEENFQDKKSDAVSNFSPRGATPTVLTLFSEALNENNFDENEEKIFEKHLEFLVGGPFDFELRNVRQNRVNVKLMLELTDLCPPKIQVWSTFVGIVKKNVQTWTEEDDQLYNVLIQTTQQIFDHPAILVPAFELKKVVLLFLI</sequence>
<dbReference type="Proteomes" id="UP001497535">
    <property type="component" value="Unassembled WGS sequence"/>
</dbReference>